<proteinExistence type="predicted"/>
<sequence>MFSKLGGFGARVVDFVAVAVHGLANDSPVYIDLVLESWQTCVGGLGSPPAEQSVALVLDKVLECARSREHADVDCTIYELIVEGVNKHPSSVFTLICIPSAKPNILKKVLLWFELSQKKPQKFPEPWNRLRKVVSTASYLCSILYVDDALAGSLLLFVDAVARRVRGLVRKSEAEL</sequence>
<gene>
    <name evidence="1" type="ORF">F1559_001426</name>
</gene>
<evidence type="ECO:0000313" key="1">
    <source>
        <dbReference type="EMBL" id="KAF6001023.1"/>
    </source>
</evidence>
<name>A0A7J7ID46_9RHOD</name>
<evidence type="ECO:0000313" key="2">
    <source>
        <dbReference type="Proteomes" id="UP000530660"/>
    </source>
</evidence>
<reference evidence="1 2" key="1">
    <citation type="journal article" date="2020" name="J. Phycol.">
        <title>Comparative genome analysis reveals Cyanidiococcus gen. nov., a new extremophilic red algal genus sister to Cyanidioschyzon (Cyanidioschyzonaceae, Rhodophyta).</title>
        <authorList>
            <person name="Liu S.-L."/>
            <person name="Chiang Y.-R."/>
            <person name="Yoon H.S."/>
            <person name="Fu H.-Y."/>
        </authorList>
    </citation>
    <scope>NUCLEOTIDE SEQUENCE [LARGE SCALE GENOMIC DNA]</scope>
    <source>
        <strain evidence="1 2">THAL066</strain>
    </source>
</reference>
<organism evidence="1 2">
    <name type="scientific">Cyanidiococcus yangmingshanensis</name>
    <dbReference type="NCBI Taxonomy" id="2690220"/>
    <lineage>
        <taxon>Eukaryota</taxon>
        <taxon>Rhodophyta</taxon>
        <taxon>Bangiophyceae</taxon>
        <taxon>Cyanidiales</taxon>
        <taxon>Cyanidiaceae</taxon>
        <taxon>Cyanidiococcus</taxon>
    </lineage>
</organism>
<protein>
    <submittedName>
        <fullName evidence="1">Uncharacterized protein</fullName>
    </submittedName>
</protein>
<dbReference type="AlphaFoldDB" id="A0A7J7ID46"/>
<dbReference type="EMBL" id="VWRR01000016">
    <property type="protein sequence ID" value="KAF6001023.1"/>
    <property type="molecule type" value="Genomic_DNA"/>
</dbReference>
<comment type="caution">
    <text evidence="1">The sequence shown here is derived from an EMBL/GenBank/DDBJ whole genome shotgun (WGS) entry which is preliminary data.</text>
</comment>
<accession>A0A7J7ID46</accession>
<dbReference type="Proteomes" id="UP000530660">
    <property type="component" value="Unassembled WGS sequence"/>
</dbReference>
<keyword evidence="2" id="KW-1185">Reference proteome</keyword>